<dbReference type="AlphaFoldDB" id="A0ABD1HKR3"/>
<evidence type="ECO:0000256" key="5">
    <source>
        <dbReference type="SAM" id="MobiDB-lite"/>
    </source>
</evidence>
<sequence length="537" mass="61619">MAVISRNSGNGSGVSSSVTDDPILPSLQSIYETLRSQNSSDQINFADFDVLVANCINSFKSDPRYRDDIRFLKIWFLYMDGSSDYERVFKEMEEHRICMRKALLYESFALFLEVKGRLIDACMIYHLGISRNAEPLGKLKKAQVLFLERMSDRVSNESFQKMKNGVSVEDGDNFINPWSVSTLKNLLQKMNSKVVVYEGYLSSNRAYPGKVALSTLLKSAKNKSINIGGENYQIKGCAGQGGFAQVFKAYVDSNPDHVVALKIQKPPFPWEFYMYRQLDIRIPEKERKSFGFAHTLHLYSDYSVLVTDYFAHGTLQDAMNCNAVIGGSMDEVLCIYYTIEMLQILETLHCAAMIHGDFKPDNLLIRYSRGDPTEDVNDFRLRAGTWGDQGLCLVDWGRGIDLSSFPEGTKFMGDSRTSGFRCIEMQEKKPWTYQVDMYGLCVIVHMMLHNAYMEIEKRASPEGGFHYQPKSHYKRYWNVNLWKNLFAKLLNFNPDEDHRTLLQSLRESLQDYMCSDQKLIKKLKQLLVKQRTSLCSA</sequence>
<dbReference type="EMBL" id="JBEAFC010000005">
    <property type="protein sequence ID" value="KAL1555611.1"/>
    <property type="molecule type" value="Genomic_DNA"/>
</dbReference>
<dbReference type="InterPro" id="IPR013212">
    <property type="entry name" value="Mad3/Bub1_I"/>
</dbReference>
<dbReference type="Pfam" id="PF08311">
    <property type="entry name" value="Mad3_BUB1_I"/>
    <property type="match status" value="1"/>
</dbReference>
<dbReference type="InterPro" id="IPR015661">
    <property type="entry name" value="Bub1/Mad3"/>
</dbReference>
<dbReference type="SUPFAM" id="SSF56112">
    <property type="entry name" value="Protein kinase-like (PK-like)"/>
    <property type="match status" value="1"/>
</dbReference>
<dbReference type="GO" id="GO:0007094">
    <property type="term" value="P:mitotic spindle assembly checkpoint signaling"/>
    <property type="evidence" value="ECO:0007669"/>
    <property type="project" value="UniProtKB-ARBA"/>
</dbReference>
<feature type="domain" description="Protein kinase" evidence="6">
    <location>
        <begin position="232"/>
        <end position="513"/>
    </location>
</feature>
<feature type="compositionally biased region" description="Low complexity" evidence="5">
    <location>
        <begin position="7"/>
        <end position="18"/>
    </location>
</feature>
<proteinExistence type="predicted"/>
<keyword evidence="8" id="KW-0723">Serine/threonine-protein kinase</keyword>
<keyword evidence="3" id="KW-0995">Kinetochore</keyword>
<dbReference type="PANTHER" id="PTHR14030">
    <property type="entry name" value="MITOTIC CHECKPOINT SERINE/THREONINE-PROTEIN KINASE BUB1"/>
    <property type="match status" value="1"/>
</dbReference>
<keyword evidence="8" id="KW-0808">Transferase</keyword>
<dbReference type="InterPro" id="IPR000719">
    <property type="entry name" value="Prot_kinase_dom"/>
</dbReference>
<dbReference type="Pfam" id="PF00069">
    <property type="entry name" value="Pkinase"/>
    <property type="match status" value="1"/>
</dbReference>
<dbReference type="Gene3D" id="1.10.510.10">
    <property type="entry name" value="Transferase(Phosphotransferase) domain 1"/>
    <property type="match status" value="1"/>
</dbReference>
<keyword evidence="8" id="KW-0418">Kinase</keyword>
<evidence type="ECO:0000256" key="2">
    <source>
        <dbReference type="ARBA" id="ARBA00022454"/>
    </source>
</evidence>
<keyword evidence="2" id="KW-0158">Chromosome</keyword>
<dbReference type="SMART" id="SM00220">
    <property type="entry name" value="S_TKc"/>
    <property type="match status" value="1"/>
</dbReference>
<reference evidence="8 9" key="1">
    <citation type="submission" date="2024-06" db="EMBL/GenBank/DDBJ databases">
        <title>A chromosome level genome sequence of Diviner's sage (Salvia divinorum).</title>
        <authorList>
            <person name="Ford S.A."/>
            <person name="Ro D.-K."/>
            <person name="Ness R.W."/>
            <person name="Phillips M.A."/>
        </authorList>
    </citation>
    <scope>NUCLEOTIDE SEQUENCE [LARGE SCALE GENOMIC DNA]</scope>
    <source>
        <strain evidence="8">SAF-2024a</strain>
        <tissue evidence="8">Leaf</tissue>
    </source>
</reference>
<evidence type="ECO:0000259" key="7">
    <source>
        <dbReference type="PROSITE" id="PS51489"/>
    </source>
</evidence>
<comment type="subcellular location">
    <subcellularLocation>
        <location evidence="1">Chromosome</location>
        <location evidence="1">Centromere</location>
        <location evidence="1">Kinetochore</location>
    </subcellularLocation>
</comment>
<evidence type="ECO:0000313" key="8">
    <source>
        <dbReference type="EMBL" id="KAL1555611.1"/>
    </source>
</evidence>
<gene>
    <name evidence="8" type="ORF">AAHA92_11326</name>
</gene>
<dbReference type="EC" id="2.7.11.1" evidence="8"/>
<protein>
    <submittedName>
        <fullName evidence="8">Non-specific serine/threonine protein kinase</fullName>
        <ecNumber evidence="8">2.7.11.1</ecNumber>
    </submittedName>
</protein>
<evidence type="ECO:0000259" key="6">
    <source>
        <dbReference type="PROSITE" id="PS50011"/>
    </source>
</evidence>
<dbReference type="Proteomes" id="UP001567538">
    <property type="component" value="Unassembled WGS sequence"/>
</dbReference>
<comment type="caution">
    <text evidence="8">The sequence shown here is derived from an EMBL/GenBank/DDBJ whole genome shotgun (WGS) entry which is preliminary data.</text>
</comment>
<dbReference type="InterPro" id="IPR011009">
    <property type="entry name" value="Kinase-like_dom_sf"/>
</dbReference>
<feature type="region of interest" description="Disordered" evidence="5">
    <location>
        <begin position="1"/>
        <end position="20"/>
    </location>
</feature>
<organism evidence="8 9">
    <name type="scientific">Salvia divinorum</name>
    <name type="common">Maria pastora</name>
    <name type="synonym">Diviner's sage</name>
    <dbReference type="NCBI Taxonomy" id="28513"/>
    <lineage>
        <taxon>Eukaryota</taxon>
        <taxon>Viridiplantae</taxon>
        <taxon>Streptophyta</taxon>
        <taxon>Embryophyta</taxon>
        <taxon>Tracheophyta</taxon>
        <taxon>Spermatophyta</taxon>
        <taxon>Magnoliopsida</taxon>
        <taxon>eudicotyledons</taxon>
        <taxon>Gunneridae</taxon>
        <taxon>Pentapetalae</taxon>
        <taxon>asterids</taxon>
        <taxon>lamiids</taxon>
        <taxon>Lamiales</taxon>
        <taxon>Lamiaceae</taxon>
        <taxon>Nepetoideae</taxon>
        <taxon>Mentheae</taxon>
        <taxon>Salviinae</taxon>
        <taxon>Salvia</taxon>
        <taxon>Salvia subgen. Calosphace</taxon>
    </lineage>
</organism>
<accession>A0ABD1HKR3</accession>
<dbReference type="PROSITE" id="PS50011">
    <property type="entry name" value="PROTEIN_KINASE_DOM"/>
    <property type="match status" value="1"/>
</dbReference>
<keyword evidence="4" id="KW-0137">Centromere</keyword>
<dbReference type="Gene3D" id="1.25.40.430">
    <property type="match status" value="1"/>
</dbReference>
<name>A0ABD1HKR3_SALDI</name>
<dbReference type="GO" id="GO:0000776">
    <property type="term" value="C:kinetochore"/>
    <property type="evidence" value="ECO:0007669"/>
    <property type="project" value="UniProtKB-KW"/>
</dbReference>
<evidence type="ECO:0000256" key="4">
    <source>
        <dbReference type="ARBA" id="ARBA00023328"/>
    </source>
</evidence>
<feature type="domain" description="BUB1 N-terminal" evidence="7">
    <location>
        <begin position="1"/>
        <end position="177"/>
    </location>
</feature>
<dbReference type="GO" id="GO:0004674">
    <property type="term" value="F:protein serine/threonine kinase activity"/>
    <property type="evidence" value="ECO:0007669"/>
    <property type="project" value="UniProtKB-KW"/>
</dbReference>
<evidence type="ECO:0000256" key="1">
    <source>
        <dbReference type="ARBA" id="ARBA00004629"/>
    </source>
</evidence>
<evidence type="ECO:0000256" key="3">
    <source>
        <dbReference type="ARBA" id="ARBA00022838"/>
    </source>
</evidence>
<dbReference type="GO" id="GO:0032991">
    <property type="term" value="C:protein-containing complex"/>
    <property type="evidence" value="ECO:0007669"/>
    <property type="project" value="UniProtKB-ARBA"/>
</dbReference>
<dbReference type="PROSITE" id="PS51489">
    <property type="entry name" value="BUB1_N"/>
    <property type="match status" value="1"/>
</dbReference>
<dbReference type="PANTHER" id="PTHR14030:SF4">
    <property type="entry name" value="BUB1 KINASE, ISOFORM A-RELATED"/>
    <property type="match status" value="1"/>
</dbReference>
<evidence type="ECO:0000313" key="9">
    <source>
        <dbReference type="Proteomes" id="UP001567538"/>
    </source>
</evidence>
<dbReference type="SMART" id="SM00777">
    <property type="entry name" value="Mad3_BUB1_I"/>
    <property type="match status" value="1"/>
</dbReference>
<keyword evidence="9" id="KW-1185">Reference proteome</keyword>
<dbReference type="InterPro" id="IPR008271">
    <property type="entry name" value="Ser/Thr_kinase_AS"/>
</dbReference>
<dbReference type="PROSITE" id="PS00108">
    <property type="entry name" value="PROTEIN_KINASE_ST"/>
    <property type="match status" value="1"/>
</dbReference>